<reference evidence="1" key="1">
    <citation type="submission" date="2021-08" db="EMBL/GenBank/DDBJ databases">
        <title>Flavobacterium sp. strain CC-SYL302.</title>
        <authorList>
            <person name="Lin S.-Y."/>
            <person name="Lee T.-H."/>
            <person name="Young C.-C."/>
        </authorList>
    </citation>
    <scope>NUCLEOTIDE SEQUENCE</scope>
    <source>
        <strain evidence="1">CC-SYL302</strain>
    </source>
</reference>
<dbReference type="RefSeq" id="WP_264433967.1">
    <property type="nucleotide sequence ID" value="NZ_CP081495.1"/>
</dbReference>
<gene>
    <name evidence="1" type="ORF">K5I29_00660</name>
</gene>
<sequence>MNPTLLILSSVWVEPNSSAAGMRMLQLINLFQNQKYTIHYASTAANSLFGFNLQTLNVITHTVELNHANFDAFVKQLNPDVVIFDRFMVEEQFGWRVLQQCPNALRILDTEDLHCLRQARQLAYKQNRDFTETDLFSEHAKREIASILRCDLALIISTFEMQLLQNQFQIPENHLFYLPFLTDLNDWNSAVNKTFNQRADLVCIGNFLHEPNWATVQIIKENIWPILRKQLPEVNMRIYGAYPSQKVMQLHKPAERFFIEGRADNASEVIGSAKVMVAPIPFGAGIKGKLYEAMLYGTPSVTTPIGAEAMYDNLPWNGQIADNEIDFCNAVVHLYQNENQWKQAQQNGYDLIKSKYDKDLFADLFSVKIESLKNNLTLHRNTNFMGQILNYHLYRSTEFMSRWIEEKNKKQNENSSS</sequence>
<name>A0ABY6M273_9FLAO</name>
<proteinExistence type="predicted"/>
<dbReference type="EMBL" id="CP081495">
    <property type="protein sequence ID" value="UYW01495.1"/>
    <property type="molecule type" value="Genomic_DNA"/>
</dbReference>
<dbReference type="Gene3D" id="3.40.50.2000">
    <property type="entry name" value="Glycogen Phosphorylase B"/>
    <property type="match status" value="1"/>
</dbReference>
<dbReference type="Pfam" id="PF13692">
    <property type="entry name" value="Glyco_trans_1_4"/>
    <property type="match status" value="1"/>
</dbReference>
<evidence type="ECO:0000313" key="2">
    <source>
        <dbReference type="Proteomes" id="UP001163328"/>
    </source>
</evidence>
<accession>A0ABY6M273</accession>
<protein>
    <submittedName>
        <fullName evidence="1">Glycosyltransferase family 4 protein</fullName>
    </submittedName>
</protein>
<dbReference type="CDD" id="cd03801">
    <property type="entry name" value="GT4_PimA-like"/>
    <property type="match status" value="1"/>
</dbReference>
<dbReference type="SUPFAM" id="SSF53756">
    <property type="entry name" value="UDP-Glycosyltransferase/glycogen phosphorylase"/>
    <property type="match status" value="1"/>
</dbReference>
<organism evidence="1 2">
    <name type="scientific">Flavobacterium agricola</name>
    <dbReference type="NCBI Taxonomy" id="2870839"/>
    <lineage>
        <taxon>Bacteria</taxon>
        <taxon>Pseudomonadati</taxon>
        <taxon>Bacteroidota</taxon>
        <taxon>Flavobacteriia</taxon>
        <taxon>Flavobacteriales</taxon>
        <taxon>Flavobacteriaceae</taxon>
        <taxon>Flavobacterium</taxon>
    </lineage>
</organism>
<dbReference type="Proteomes" id="UP001163328">
    <property type="component" value="Chromosome"/>
</dbReference>
<keyword evidence="2" id="KW-1185">Reference proteome</keyword>
<evidence type="ECO:0000313" key="1">
    <source>
        <dbReference type="EMBL" id="UYW01495.1"/>
    </source>
</evidence>